<evidence type="ECO:0000259" key="1">
    <source>
        <dbReference type="Pfam" id="PF13400"/>
    </source>
</evidence>
<accession>A0A918NHV1</accession>
<dbReference type="InterPro" id="IPR028087">
    <property type="entry name" value="Tad_N"/>
</dbReference>
<evidence type="ECO:0000313" key="3">
    <source>
        <dbReference type="Proteomes" id="UP000600865"/>
    </source>
</evidence>
<reference evidence="2 3" key="1">
    <citation type="journal article" date="2014" name="Int. J. Syst. Evol. Microbiol.">
        <title>Complete genome sequence of Corynebacterium casei LMG S-19264T (=DSM 44701T), isolated from a smear-ripened cheese.</title>
        <authorList>
            <consortium name="US DOE Joint Genome Institute (JGI-PGF)"/>
            <person name="Walter F."/>
            <person name="Albersmeier A."/>
            <person name="Kalinowski J."/>
            <person name="Ruckert C."/>
        </authorList>
    </citation>
    <scope>NUCLEOTIDE SEQUENCE [LARGE SCALE GENOMIC DNA]</scope>
    <source>
        <strain evidence="2 3">KCTC 23968</strain>
    </source>
</reference>
<feature type="domain" description="Putative Flp pilus-assembly TadG-like N-terminal" evidence="1">
    <location>
        <begin position="30"/>
        <end position="76"/>
    </location>
</feature>
<keyword evidence="3" id="KW-1185">Reference proteome</keyword>
<dbReference type="AlphaFoldDB" id="A0A918NHV1"/>
<proteinExistence type="predicted"/>
<gene>
    <name evidence="2" type="ORF">GCM10011309_25320</name>
</gene>
<organism evidence="2 3">
    <name type="scientific">Litorimonas cladophorae</name>
    <dbReference type="NCBI Taxonomy" id="1220491"/>
    <lineage>
        <taxon>Bacteria</taxon>
        <taxon>Pseudomonadati</taxon>
        <taxon>Pseudomonadota</taxon>
        <taxon>Alphaproteobacteria</taxon>
        <taxon>Maricaulales</taxon>
        <taxon>Robiginitomaculaceae</taxon>
    </lineage>
</organism>
<dbReference type="Pfam" id="PF13400">
    <property type="entry name" value="Tad"/>
    <property type="match status" value="1"/>
</dbReference>
<protein>
    <recommendedName>
        <fullName evidence="1">Putative Flp pilus-assembly TadG-like N-terminal domain-containing protein</fullName>
    </recommendedName>
</protein>
<name>A0A918NHV1_9PROT</name>
<dbReference type="RefSeq" id="WP_189586810.1">
    <property type="nucleotide sequence ID" value="NZ_BMYV01000003.1"/>
</dbReference>
<dbReference type="EMBL" id="BMYV01000003">
    <property type="protein sequence ID" value="GGX74118.1"/>
    <property type="molecule type" value="Genomic_DNA"/>
</dbReference>
<evidence type="ECO:0000313" key="2">
    <source>
        <dbReference type="EMBL" id="GGX74118.1"/>
    </source>
</evidence>
<comment type="caution">
    <text evidence="2">The sequence shown here is derived from an EMBL/GenBank/DDBJ whole genome shotgun (WGS) entry which is preliminary data.</text>
</comment>
<dbReference type="Proteomes" id="UP000600865">
    <property type="component" value="Unassembled WGS sequence"/>
</dbReference>
<sequence length="507" mass="54438">MSFPQAVTHSTTLKEAFKSYLSGTGRGISGAVAVWAALSTPVVLAGATLSVDAARIYNVDAELQAAADALSRAGAAELDQRGDSISRASGAILNLLSHDQKFAKGAAEIEIETITYFDEIPTNDYEDIPASNRTNSAGEARYVEVSIKPRDVATIFPSSLMQKITDTTLSAKAVAGMDQVVCGTAPVFICNPLEGESTSIYEAMETKSFRRTQIKFKTPNNVSDPHGAGNFGWLDPFGGNSGASKLSDAVAIDISPACFSQAQGVVTRTGNIASMRFGLNTRFDLYEGSFKSKKSDPRYAPAQNVVKGYANSKKGNSCSQAPSSEALALPRDDCFTTGECSSRIGSGEWDFSTYMEVNHPGFTRITIEGVTYRRGYQGKFSPATPPSRYQMYRWEIDNDCVPGSETYGNNAVTAEEGLPQCHTSGPSTTVKDRRIITAAVLNCGEIEANSPKGMFKRKDPLPVETFVKVFLTEPMGKGQDNIIYGEIVGPVVKGKDSEANETVAVRR</sequence>